<dbReference type="SUPFAM" id="SSF68906">
    <property type="entry name" value="SAP domain"/>
    <property type="match status" value="1"/>
</dbReference>
<dbReference type="EMBL" id="BTFZ01000020">
    <property type="protein sequence ID" value="GMM38841.1"/>
    <property type="molecule type" value="Genomic_DNA"/>
</dbReference>
<name>A0AAV5QWL1_9ASCO</name>
<comment type="caution">
    <text evidence="2">The sequence shown here is derived from an EMBL/GenBank/DDBJ whole genome shotgun (WGS) entry which is preliminary data.</text>
</comment>
<protein>
    <recommendedName>
        <fullName evidence="1">SAP domain-containing protein</fullName>
    </recommendedName>
</protein>
<dbReference type="Proteomes" id="UP001360560">
    <property type="component" value="Unassembled WGS sequence"/>
</dbReference>
<dbReference type="Pfam" id="PF02037">
    <property type="entry name" value="SAP"/>
    <property type="match status" value="1"/>
</dbReference>
<dbReference type="GeneID" id="90076829"/>
<evidence type="ECO:0000313" key="2">
    <source>
        <dbReference type="EMBL" id="GMM38841.1"/>
    </source>
</evidence>
<dbReference type="AlphaFoldDB" id="A0AAV5QWL1"/>
<dbReference type="InterPro" id="IPR003034">
    <property type="entry name" value="SAP_dom"/>
</dbReference>
<accession>A0AAV5QWL1</accession>
<gene>
    <name evidence="2" type="ORF">DASC09_061800</name>
</gene>
<dbReference type="SMART" id="SM00513">
    <property type="entry name" value="SAP"/>
    <property type="match status" value="1"/>
</dbReference>
<keyword evidence="3" id="KW-1185">Reference proteome</keyword>
<proteinExistence type="predicted"/>
<reference evidence="2 3" key="1">
    <citation type="journal article" date="2023" name="Elife">
        <title>Identification of key yeast species and microbe-microbe interactions impacting larval growth of Drosophila in the wild.</title>
        <authorList>
            <person name="Mure A."/>
            <person name="Sugiura Y."/>
            <person name="Maeda R."/>
            <person name="Honda K."/>
            <person name="Sakurai N."/>
            <person name="Takahashi Y."/>
            <person name="Watada M."/>
            <person name="Katoh T."/>
            <person name="Gotoh A."/>
            <person name="Gotoh Y."/>
            <person name="Taniguchi I."/>
            <person name="Nakamura K."/>
            <person name="Hayashi T."/>
            <person name="Katayama T."/>
            <person name="Uemura T."/>
            <person name="Hattori Y."/>
        </authorList>
    </citation>
    <scope>NUCLEOTIDE SEQUENCE [LARGE SCALE GENOMIC DNA]</scope>
    <source>
        <strain evidence="2 3">SC-9</strain>
    </source>
</reference>
<evidence type="ECO:0000313" key="3">
    <source>
        <dbReference type="Proteomes" id="UP001360560"/>
    </source>
</evidence>
<evidence type="ECO:0000259" key="1">
    <source>
        <dbReference type="PROSITE" id="PS50800"/>
    </source>
</evidence>
<organism evidence="2 3">
    <name type="scientific">Saccharomycopsis crataegensis</name>
    <dbReference type="NCBI Taxonomy" id="43959"/>
    <lineage>
        <taxon>Eukaryota</taxon>
        <taxon>Fungi</taxon>
        <taxon>Dikarya</taxon>
        <taxon>Ascomycota</taxon>
        <taxon>Saccharomycotina</taxon>
        <taxon>Saccharomycetes</taxon>
        <taxon>Saccharomycopsidaceae</taxon>
        <taxon>Saccharomycopsis</taxon>
    </lineage>
</organism>
<dbReference type="RefSeq" id="XP_064855836.1">
    <property type="nucleotide sequence ID" value="XM_064999764.1"/>
</dbReference>
<feature type="domain" description="SAP" evidence="1">
    <location>
        <begin position="56"/>
        <end position="90"/>
    </location>
</feature>
<dbReference type="Gene3D" id="1.10.720.30">
    <property type="entry name" value="SAP domain"/>
    <property type="match status" value="1"/>
</dbReference>
<dbReference type="InterPro" id="IPR036361">
    <property type="entry name" value="SAP_dom_sf"/>
</dbReference>
<sequence>MLSKLQSKPLNGVTNNAMAILERTAGVVPSSNMIRCYHQTKNNKTILLTPRTSSDYVTMTLNALKQECRKRGIKVSGRKIELVNRLVKQDRDSNSKLSVGAAMASVDKVGGSTTAQGLHYIIDNGNKNGSSEIIKKNTLKMKNNNNNIPNERFISSSVQPQIKADQPQNLEQQSNRLQHSVGFKGTMDRKTGSTTESYSTLNILRELDASNNVDHVKFPDLLALNRVKVSESPISMLLLKTPSIGHQPEEKIVVMDDSQPISSSSPIVNGSNIDITPSSLSATTDSGKTSLTITPSNEEIQPLQLMMAEITSTPFFRNIKRIITEFANSEVVADGEKYQLEPVNLTKNEVNFFQWFVVGVVGYWVGSELIEKKRGSKVIS</sequence>
<dbReference type="PROSITE" id="PS50800">
    <property type="entry name" value="SAP"/>
    <property type="match status" value="1"/>
</dbReference>